<evidence type="ECO:0000313" key="3">
    <source>
        <dbReference type="Proteomes" id="UP000799772"/>
    </source>
</evidence>
<feature type="non-terminal residue" evidence="2">
    <location>
        <position position="1"/>
    </location>
</feature>
<organism evidence="2 3">
    <name type="scientific">Rhizodiscina lignyota</name>
    <dbReference type="NCBI Taxonomy" id="1504668"/>
    <lineage>
        <taxon>Eukaryota</taxon>
        <taxon>Fungi</taxon>
        <taxon>Dikarya</taxon>
        <taxon>Ascomycota</taxon>
        <taxon>Pezizomycotina</taxon>
        <taxon>Dothideomycetes</taxon>
        <taxon>Pleosporomycetidae</taxon>
        <taxon>Aulographales</taxon>
        <taxon>Rhizodiscinaceae</taxon>
        <taxon>Rhizodiscina</taxon>
    </lineage>
</organism>
<dbReference type="Gene3D" id="3.40.50.1010">
    <property type="entry name" value="5'-nuclease"/>
    <property type="match status" value="1"/>
</dbReference>
<dbReference type="CDD" id="cd18724">
    <property type="entry name" value="PIN_LabA-like"/>
    <property type="match status" value="1"/>
</dbReference>
<reference evidence="2" key="1">
    <citation type="journal article" date="2020" name="Stud. Mycol.">
        <title>101 Dothideomycetes genomes: a test case for predicting lifestyles and emergence of pathogens.</title>
        <authorList>
            <person name="Haridas S."/>
            <person name="Albert R."/>
            <person name="Binder M."/>
            <person name="Bloem J."/>
            <person name="Labutti K."/>
            <person name="Salamov A."/>
            <person name="Andreopoulos B."/>
            <person name="Baker S."/>
            <person name="Barry K."/>
            <person name="Bills G."/>
            <person name="Bluhm B."/>
            <person name="Cannon C."/>
            <person name="Castanera R."/>
            <person name="Culley D."/>
            <person name="Daum C."/>
            <person name="Ezra D."/>
            <person name="Gonzalez J."/>
            <person name="Henrissat B."/>
            <person name="Kuo A."/>
            <person name="Liang C."/>
            <person name="Lipzen A."/>
            <person name="Lutzoni F."/>
            <person name="Magnuson J."/>
            <person name="Mondo S."/>
            <person name="Nolan M."/>
            <person name="Ohm R."/>
            <person name="Pangilinan J."/>
            <person name="Park H.-J."/>
            <person name="Ramirez L."/>
            <person name="Alfaro M."/>
            <person name="Sun H."/>
            <person name="Tritt A."/>
            <person name="Yoshinaga Y."/>
            <person name="Zwiers L.-H."/>
            <person name="Turgeon B."/>
            <person name="Goodwin S."/>
            <person name="Spatafora J."/>
            <person name="Crous P."/>
            <person name="Grigoriev I."/>
        </authorList>
    </citation>
    <scope>NUCLEOTIDE SEQUENCE</scope>
    <source>
        <strain evidence="2">CBS 133067</strain>
    </source>
</reference>
<evidence type="ECO:0000313" key="2">
    <source>
        <dbReference type="EMBL" id="KAF2101876.1"/>
    </source>
</evidence>
<dbReference type="PANTHER" id="PTHR15837">
    <property type="entry name" value="RAN GUANINE NUCLEOTIDE RELEASE FACTOR"/>
    <property type="match status" value="1"/>
</dbReference>
<evidence type="ECO:0008006" key="4">
    <source>
        <dbReference type="Google" id="ProtNLM"/>
    </source>
</evidence>
<dbReference type="GO" id="GO:0005085">
    <property type="term" value="F:guanyl-nucleotide exchange factor activity"/>
    <property type="evidence" value="ECO:0007669"/>
    <property type="project" value="TreeGrafter"/>
</dbReference>
<dbReference type="GO" id="GO:0005634">
    <property type="term" value="C:nucleus"/>
    <property type="evidence" value="ECO:0007669"/>
    <property type="project" value="TreeGrafter"/>
</dbReference>
<dbReference type="PANTHER" id="PTHR15837:SF5">
    <property type="entry name" value="NYN DOMAIN-CONTAINING PROTEIN"/>
    <property type="match status" value="1"/>
</dbReference>
<feature type="region of interest" description="Disordered" evidence="1">
    <location>
        <begin position="141"/>
        <end position="173"/>
    </location>
</feature>
<evidence type="ECO:0000256" key="1">
    <source>
        <dbReference type="SAM" id="MobiDB-lite"/>
    </source>
</evidence>
<name>A0A9P4M8N6_9PEZI</name>
<keyword evidence="3" id="KW-1185">Reference proteome</keyword>
<dbReference type="Proteomes" id="UP000799772">
    <property type="component" value="Unassembled WGS sequence"/>
</dbReference>
<accession>A0A9P4M8N6</accession>
<gene>
    <name evidence="2" type="ORF">NA57DRAFT_35257</name>
</gene>
<protein>
    <recommendedName>
        <fullName evidence="4">NYN domain-containing protein</fullName>
    </recommendedName>
</protein>
<dbReference type="GO" id="GO:0031267">
    <property type="term" value="F:small GTPase binding"/>
    <property type="evidence" value="ECO:0007669"/>
    <property type="project" value="TreeGrafter"/>
</dbReference>
<dbReference type="InterPro" id="IPR007681">
    <property type="entry name" value="Mog1"/>
</dbReference>
<dbReference type="OrthoDB" id="5590473at2759"/>
<dbReference type="AlphaFoldDB" id="A0A9P4M8N6"/>
<comment type="caution">
    <text evidence="2">The sequence shown here is derived from an EMBL/GenBank/DDBJ whole genome shotgun (WGS) entry which is preliminary data.</text>
</comment>
<dbReference type="GO" id="GO:0006606">
    <property type="term" value="P:protein import into nucleus"/>
    <property type="evidence" value="ECO:0007669"/>
    <property type="project" value="TreeGrafter"/>
</dbReference>
<proteinExistence type="predicted"/>
<sequence>PLHVRQGEDRNWALRLKLIRDFGADKKWLTSPVQRANHTDASNGGIHVFIDFSNILIGFQKLLTQLNRLHPNQRAPLTNISFDSLVLLLERGRPVAKRVLAGSSGLAPSPPAFELAKAIGYDCNILDRVYKAKELTERQRRYKARAPSFGGQNSPEGGGSGMTAAGESPTHAPEKWMEQGVDEILHLKMMESLVDIEAPGSTMVLASGDAAEAEYSDGFLKMVERALKKGWNVEVVSWSELLSSQYKRRAWAQQWGGKFRVITLDDYAEFLLDT</sequence>
<dbReference type="EMBL" id="ML978123">
    <property type="protein sequence ID" value="KAF2101876.1"/>
    <property type="molecule type" value="Genomic_DNA"/>
</dbReference>